<dbReference type="EMBL" id="GG679369">
    <property type="protein sequence ID" value="EER08014.1"/>
    <property type="molecule type" value="Genomic_DNA"/>
</dbReference>
<reference evidence="2 3" key="1">
    <citation type="submission" date="2008-07" db="EMBL/GenBank/DDBJ databases">
        <authorList>
            <person name="El-Sayed N."/>
            <person name="Caler E."/>
            <person name="Inman J."/>
            <person name="Amedeo P."/>
            <person name="Hass B."/>
            <person name="Wortman J."/>
        </authorList>
    </citation>
    <scope>NUCLEOTIDE SEQUENCE [LARGE SCALE GENOMIC DNA]</scope>
    <source>
        <strain evidence="3">ATCC 50983 / TXsc</strain>
    </source>
</reference>
<sequence>MSSSNVQSVLRSTGAQTPVDRLNMTLSDIIRMDGIQELSDVSEEIRPDGELENADPIPRTDEEAPGVDQGRNSPLKKAILV</sequence>
<dbReference type="InParanoid" id="C5L5I9"/>
<dbReference type="AlphaFoldDB" id="C5L5I9"/>
<organism evidence="3">
    <name type="scientific">Perkinsus marinus (strain ATCC 50983 / TXsc)</name>
    <dbReference type="NCBI Taxonomy" id="423536"/>
    <lineage>
        <taxon>Eukaryota</taxon>
        <taxon>Sar</taxon>
        <taxon>Alveolata</taxon>
        <taxon>Perkinsozoa</taxon>
        <taxon>Perkinsea</taxon>
        <taxon>Perkinsida</taxon>
        <taxon>Perkinsidae</taxon>
        <taxon>Perkinsus</taxon>
    </lineage>
</organism>
<name>C5L5I9_PERM5</name>
<keyword evidence="3" id="KW-1185">Reference proteome</keyword>
<dbReference type="GeneID" id="9064127"/>
<feature type="region of interest" description="Disordered" evidence="1">
    <location>
        <begin position="41"/>
        <end position="81"/>
    </location>
</feature>
<dbReference type="RefSeq" id="XP_002776198.1">
    <property type="nucleotide sequence ID" value="XM_002776152.1"/>
</dbReference>
<evidence type="ECO:0000313" key="2">
    <source>
        <dbReference type="EMBL" id="EER08014.1"/>
    </source>
</evidence>
<accession>C5L5I9</accession>
<evidence type="ECO:0000256" key="1">
    <source>
        <dbReference type="SAM" id="MobiDB-lite"/>
    </source>
</evidence>
<protein>
    <submittedName>
        <fullName evidence="2">Uncharacterized protein</fullName>
    </submittedName>
</protein>
<proteinExistence type="predicted"/>
<evidence type="ECO:0000313" key="3">
    <source>
        <dbReference type="Proteomes" id="UP000007800"/>
    </source>
</evidence>
<gene>
    <name evidence="2" type="ORF">Pmar_PMAR012832</name>
</gene>
<dbReference type="Proteomes" id="UP000007800">
    <property type="component" value="Unassembled WGS sequence"/>
</dbReference>